<dbReference type="AlphaFoldDB" id="A0A0H4TRX5"/>
<accession>A0A0H4TRX5</accession>
<reference evidence="7" key="1">
    <citation type="journal article" date="2015" name="ISME J.">
        <title>Aquifer environment selects for microbial species cohorts in sediment and groundwater.</title>
        <authorList>
            <person name="Hug L.A."/>
            <person name="Thomas B.C."/>
            <person name="Brown C.T."/>
            <person name="Frischkorn K.R."/>
            <person name="Williams K.H."/>
            <person name="Tringe S.G."/>
            <person name="Banfield J.F."/>
        </authorList>
    </citation>
    <scope>NUCLEOTIDE SEQUENCE</scope>
</reference>
<feature type="compositionally biased region" description="Basic residues" evidence="5">
    <location>
        <begin position="9"/>
        <end position="20"/>
    </location>
</feature>
<dbReference type="InterPro" id="IPR021131">
    <property type="entry name" value="Ribosomal_uL15/eL18"/>
</dbReference>
<keyword evidence="3 4" id="KW-0687">Ribonucleoprotein</keyword>
<dbReference type="PANTHER" id="PTHR12934:SF11">
    <property type="entry name" value="LARGE RIBOSOMAL SUBUNIT PROTEIN UL15M"/>
    <property type="match status" value="1"/>
</dbReference>
<dbReference type="GO" id="GO:0022625">
    <property type="term" value="C:cytosolic large ribosomal subunit"/>
    <property type="evidence" value="ECO:0007669"/>
    <property type="project" value="TreeGrafter"/>
</dbReference>
<dbReference type="NCBIfam" id="TIGR01071">
    <property type="entry name" value="rplO_bact"/>
    <property type="match status" value="1"/>
</dbReference>
<dbReference type="PANTHER" id="PTHR12934">
    <property type="entry name" value="50S RIBOSOMAL PROTEIN L15"/>
    <property type="match status" value="1"/>
</dbReference>
<dbReference type="HAMAP" id="MF_01341">
    <property type="entry name" value="Ribosomal_uL15"/>
    <property type="match status" value="1"/>
</dbReference>
<dbReference type="InterPro" id="IPR030878">
    <property type="entry name" value="Ribosomal_uL15"/>
</dbReference>
<dbReference type="GO" id="GO:0019843">
    <property type="term" value="F:rRNA binding"/>
    <property type="evidence" value="ECO:0007669"/>
    <property type="project" value="UniProtKB-UniRule"/>
</dbReference>
<dbReference type="InterPro" id="IPR005749">
    <property type="entry name" value="Ribosomal_uL15_bac-type"/>
</dbReference>
<feature type="domain" description="Large ribosomal subunit protein uL15/eL18" evidence="6">
    <location>
        <begin position="77"/>
        <end position="145"/>
    </location>
</feature>
<evidence type="ECO:0000313" key="7">
    <source>
        <dbReference type="EMBL" id="AKQ03569.1"/>
    </source>
</evidence>
<feature type="region of interest" description="Disordered" evidence="5">
    <location>
        <begin position="1"/>
        <end position="48"/>
    </location>
</feature>
<dbReference type="GO" id="GO:0006412">
    <property type="term" value="P:translation"/>
    <property type="evidence" value="ECO:0007669"/>
    <property type="project" value="UniProtKB-UniRule"/>
</dbReference>
<keyword evidence="4" id="KW-0699">rRNA-binding</keyword>
<gene>
    <name evidence="4 7" type="primary">rplO</name>
</gene>
<evidence type="ECO:0000256" key="2">
    <source>
        <dbReference type="ARBA" id="ARBA00022980"/>
    </source>
</evidence>
<sequence>MKLHDLKPRHGAKKPRKRVGRGISAGQGKTAGRGTKGEGARSGSGGKLYRQGGNLPFFRHLPFKRGFTNNFRKEWSEINLERLEGFAAQAEVSPETLSAAGLIDNGGHPVVLLGRGEVKVPLQIRLHRISRTARAKVEAAGGKVELIKV</sequence>
<comment type="subunit">
    <text evidence="4">Part of the 50S ribosomal subunit.</text>
</comment>
<comment type="similarity">
    <text evidence="1 4">Belongs to the universal ribosomal protein uL15 family.</text>
</comment>
<evidence type="ECO:0000256" key="5">
    <source>
        <dbReference type="SAM" id="MobiDB-lite"/>
    </source>
</evidence>
<evidence type="ECO:0000256" key="1">
    <source>
        <dbReference type="ARBA" id="ARBA00007320"/>
    </source>
</evidence>
<dbReference type="EMBL" id="KT007016">
    <property type="protein sequence ID" value="AKQ03569.1"/>
    <property type="molecule type" value="Genomic_DNA"/>
</dbReference>
<dbReference type="SUPFAM" id="SSF52080">
    <property type="entry name" value="Ribosomal proteins L15p and L18e"/>
    <property type="match status" value="1"/>
</dbReference>
<name>A0A0H4TRX5_9CHLR</name>
<keyword evidence="2 4" id="KW-0689">Ribosomal protein</keyword>
<protein>
    <recommendedName>
        <fullName evidence="4">Large ribosomal subunit protein uL15</fullName>
    </recommendedName>
</protein>
<dbReference type="Pfam" id="PF00828">
    <property type="entry name" value="Ribosomal_L27A"/>
    <property type="match status" value="1"/>
</dbReference>
<dbReference type="InterPro" id="IPR036227">
    <property type="entry name" value="Ribosomal_uL15/eL18_sf"/>
</dbReference>
<evidence type="ECO:0000256" key="3">
    <source>
        <dbReference type="ARBA" id="ARBA00023274"/>
    </source>
</evidence>
<dbReference type="Gene3D" id="3.100.10.10">
    <property type="match status" value="1"/>
</dbReference>
<dbReference type="GO" id="GO:0003735">
    <property type="term" value="F:structural constituent of ribosome"/>
    <property type="evidence" value="ECO:0007669"/>
    <property type="project" value="InterPro"/>
</dbReference>
<organism evidence="7">
    <name type="scientific">uncultured Chloroflexi bacterium Rifle_16ft_4_minimus_38099</name>
    <dbReference type="NCBI Taxonomy" id="1665073"/>
    <lineage>
        <taxon>Bacteria</taxon>
        <taxon>Bacillati</taxon>
        <taxon>Chloroflexota</taxon>
        <taxon>environmental samples</taxon>
    </lineage>
</organism>
<evidence type="ECO:0000259" key="6">
    <source>
        <dbReference type="Pfam" id="PF00828"/>
    </source>
</evidence>
<proteinExistence type="inferred from homology"/>
<evidence type="ECO:0000256" key="4">
    <source>
        <dbReference type="HAMAP-Rule" id="MF_01341"/>
    </source>
</evidence>
<comment type="function">
    <text evidence="4">Binds to the 23S rRNA.</text>
</comment>
<keyword evidence="4" id="KW-0694">RNA-binding</keyword>